<dbReference type="Proteomes" id="UP000770661">
    <property type="component" value="Unassembled WGS sequence"/>
</dbReference>
<gene>
    <name evidence="1" type="ORF">GWK47_036012</name>
</gene>
<accession>A0A8J4YEM3</accession>
<organism evidence="1 2">
    <name type="scientific">Chionoecetes opilio</name>
    <name type="common">Atlantic snow crab</name>
    <name type="synonym">Cancer opilio</name>
    <dbReference type="NCBI Taxonomy" id="41210"/>
    <lineage>
        <taxon>Eukaryota</taxon>
        <taxon>Metazoa</taxon>
        <taxon>Ecdysozoa</taxon>
        <taxon>Arthropoda</taxon>
        <taxon>Crustacea</taxon>
        <taxon>Multicrustacea</taxon>
        <taxon>Malacostraca</taxon>
        <taxon>Eumalacostraca</taxon>
        <taxon>Eucarida</taxon>
        <taxon>Decapoda</taxon>
        <taxon>Pleocyemata</taxon>
        <taxon>Brachyura</taxon>
        <taxon>Eubrachyura</taxon>
        <taxon>Majoidea</taxon>
        <taxon>Majidae</taxon>
        <taxon>Chionoecetes</taxon>
    </lineage>
</organism>
<sequence>MFVQMPTSCLCQQGITPGRRRPRQDGCLAVHEAARLPGCSAAPRVKAGPPTCGLGQATPRHPGQSPCLPTRQVLVGAAPDRLDPGPWGRYPLWPYDKEPIRYSGTITCRVMRAMMRTALMDYYRASVLIALSPTQQRRIEVIQN</sequence>
<evidence type="ECO:0000313" key="2">
    <source>
        <dbReference type="Proteomes" id="UP000770661"/>
    </source>
</evidence>
<proteinExistence type="predicted"/>
<comment type="caution">
    <text evidence="1">The sequence shown here is derived from an EMBL/GenBank/DDBJ whole genome shotgun (WGS) entry which is preliminary data.</text>
</comment>
<dbReference type="AlphaFoldDB" id="A0A8J4YEM3"/>
<protein>
    <submittedName>
        <fullName evidence="1">Uncharacterized protein</fullName>
    </submittedName>
</protein>
<dbReference type="EMBL" id="JACEEZ010004064">
    <property type="protein sequence ID" value="KAG0726700.1"/>
    <property type="molecule type" value="Genomic_DNA"/>
</dbReference>
<evidence type="ECO:0000313" key="1">
    <source>
        <dbReference type="EMBL" id="KAG0726700.1"/>
    </source>
</evidence>
<name>A0A8J4YEM3_CHIOP</name>
<keyword evidence="2" id="KW-1185">Reference proteome</keyword>
<reference evidence="1" key="1">
    <citation type="submission" date="2020-07" db="EMBL/GenBank/DDBJ databases">
        <title>The High-quality genome of the commercially important snow crab, Chionoecetes opilio.</title>
        <authorList>
            <person name="Jeong J.-H."/>
            <person name="Ryu S."/>
        </authorList>
    </citation>
    <scope>NUCLEOTIDE SEQUENCE</scope>
    <source>
        <strain evidence="1">MADBK_172401_WGS</strain>
        <tissue evidence="1">Digestive gland</tissue>
    </source>
</reference>